<comment type="caution">
    <text evidence="1">The sequence shown here is derived from an EMBL/GenBank/DDBJ whole genome shotgun (WGS) entry which is preliminary data.</text>
</comment>
<evidence type="ECO:0000313" key="2">
    <source>
        <dbReference type="Proteomes" id="UP000655759"/>
    </source>
</evidence>
<proteinExistence type="predicted"/>
<gene>
    <name evidence="1" type="ORF">NUZ5A_50715</name>
</gene>
<sequence>MHDSESDTFAYQTWPEKVSHMLAEIGVSSKPKEVGTDPVEKANDYYGRNFSQTPRMYTNRGCIELENSSIDVIQIIQKG</sequence>
<protein>
    <submittedName>
        <fullName evidence="1">Uncharacterized protein</fullName>
    </submittedName>
</protein>
<accession>A0A812F5R3</accession>
<dbReference type="Proteomes" id="UP000655759">
    <property type="component" value="Unassembled WGS sequence"/>
</dbReference>
<evidence type="ECO:0000313" key="1">
    <source>
        <dbReference type="EMBL" id="CAE6497866.1"/>
    </source>
</evidence>
<organism evidence="1 2">
    <name type="scientific">Candidatus Nitrosotenuis uzonensis</name>
    <dbReference type="NCBI Taxonomy" id="1407055"/>
    <lineage>
        <taxon>Archaea</taxon>
        <taxon>Nitrososphaerota</taxon>
        <taxon>Candidatus Nitrosotenuis</taxon>
    </lineage>
</organism>
<name>A0A812F5R3_9ARCH</name>
<reference evidence="1" key="1">
    <citation type="submission" date="2021-02" db="EMBL/GenBank/DDBJ databases">
        <authorList>
            <person name="Han P."/>
        </authorList>
    </citation>
    <scope>NUCLEOTIDE SEQUENCE</scope>
    <source>
        <strain evidence="1">Candidatus Nitrosotenuis uzonensis 5A</strain>
    </source>
</reference>
<dbReference type="RefSeq" id="WP_205099860.1">
    <property type="nucleotide sequence ID" value="NZ_CAJNAQ010000005.1"/>
</dbReference>
<dbReference type="AlphaFoldDB" id="A0A812F5R3"/>
<dbReference type="EMBL" id="CAJNAQ010000005">
    <property type="protein sequence ID" value="CAE6497866.1"/>
    <property type="molecule type" value="Genomic_DNA"/>
</dbReference>